<dbReference type="InterPro" id="IPR043144">
    <property type="entry name" value="Mal/L-sulf/L-lact_DH-like_ah"/>
</dbReference>
<protein>
    <submittedName>
        <fullName evidence="3">Lactate dehydrogenase</fullName>
    </submittedName>
</protein>
<dbReference type="Gene3D" id="1.10.1530.10">
    <property type="match status" value="1"/>
</dbReference>
<dbReference type="SUPFAM" id="SSF89733">
    <property type="entry name" value="L-sulfolactate dehydrogenase-like"/>
    <property type="match status" value="1"/>
</dbReference>
<dbReference type="PANTHER" id="PTHR11091">
    <property type="entry name" value="OXIDOREDUCTASE-RELATED"/>
    <property type="match status" value="1"/>
</dbReference>
<dbReference type="Proteomes" id="UP000214603">
    <property type="component" value="Unassembled WGS sequence"/>
</dbReference>
<evidence type="ECO:0000256" key="2">
    <source>
        <dbReference type="ARBA" id="ARBA00023002"/>
    </source>
</evidence>
<dbReference type="EMBL" id="NJIH01000004">
    <property type="protein sequence ID" value="OWT62054.1"/>
    <property type="molecule type" value="Genomic_DNA"/>
</dbReference>
<organism evidence="3 4">
    <name type="scientific">Candidimonas nitroreducens</name>
    <dbReference type="NCBI Taxonomy" id="683354"/>
    <lineage>
        <taxon>Bacteria</taxon>
        <taxon>Pseudomonadati</taxon>
        <taxon>Pseudomonadota</taxon>
        <taxon>Betaproteobacteria</taxon>
        <taxon>Burkholderiales</taxon>
        <taxon>Alcaligenaceae</taxon>
        <taxon>Candidimonas</taxon>
    </lineage>
</organism>
<evidence type="ECO:0000313" key="4">
    <source>
        <dbReference type="Proteomes" id="UP000214603"/>
    </source>
</evidence>
<dbReference type="InterPro" id="IPR043143">
    <property type="entry name" value="Mal/L-sulf/L-lact_DH-like_NADP"/>
</dbReference>
<dbReference type="InterPro" id="IPR003767">
    <property type="entry name" value="Malate/L-lactate_DH-like"/>
</dbReference>
<proteinExistence type="inferred from homology"/>
<dbReference type="PANTHER" id="PTHR11091:SF0">
    <property type="entry name" value="MALATE DEHYDROGENASE"/>
    <property type="match status" value="1"/>
</dbReference>
<sequence length="351" mass="37280">MARVSHAVLFNNVVALLEASGVDRDKAQTVGDVLVEADLIGHDTHGVALLESYLDALANGRMRGSGDVRVVNDRGGCITWDGQRLPGGWLVRKALALGYERLQRHGVVTFAIGNSHHIGALAVYLRDAAERGYVAQIKCSTASVARMAPYGGIRPVFTPNPLAEGYPTNGDPVMIDISSSITTTSLTQTLAREGRRYPEQWALTAEGEPTDDPRAVLEGGGTLLPLGGSLKGHKGYGMALGVDLMTQGLAGFGRVDHPDHMALAVFIQLIDPQAFAGLDAFVRQSSYTTQLCRDTPAAPGVDAVRVPGDAAARKRRAALEHGLEIPDALLERLERRARQAGVAWQGAGLPG</sequence>
<comment type="similarity">
    <text evidence="1">Belongs to the LDH2/MDH2 oxidoreductase family.</text>
</comment>
<evidence type="ECO:0000256" key="1">
    <source>
        <dbReference type="ARBA" id="ARBA00006056"/>
    </source>
</evidence>
<keyword evidence="4" id="KW-1185">Reference proteome</keyword>
<keyword evidence="2" id="KW-0560">Oxidoreductase</keyword>
<accession>A0A225MLH5</accession>
<dbReference type="AlphaFoldDB" id="A0A225MLH5"/>
<dbReference type="OrthoDB" id="924592at2"/>
<dbReference type="Gene3D" id="3.30.1370.60">
    <property type="entry name" value="Hypothetical oxidoreductase yiak, domain 2"/>
    <property type="match status" value="1"/>
</dbReference>
<dbReference type="RefSeq" id="WP_088603142.1">
    <property type="nucleotide sequence ID" value="NZ_NJIH01000004.1"/>
</dbReference>
<dbReference type="Pfam" id="PF02615">
    <property type="entry name" value="Ldh_2"/>
    <property type="match status" value="1"/>
</dbReference>
<gene>
    <name evidence="3" type="ORF">CEY11_09630</name>
</gene>
<evidence type="ECO:0000313" key="3">
    <source>
        <dbReference type="EMBL" id="OWT62054.1"/>
    </source>
</evidence>
<comment type="caution">
    <text evidence="3">The sequence shown here is derived from an EMBL/GenBank/DDBJ whole genome shotgun (WGS) entry which is preliminary data.</text>
</comment>
<reference evidence="4" key="1">
    <citation type="submission" date="2017-06" db="EMBL/GenBank/DDBJ databases">
        <title>Herbaspirillum phytohormonus sp. nov., isolated from the root nodule of Robinia pseudoacacia in lead-zinc mine.</title>
        <authorList>
            <person name="Fan M."/>
            <person name="Lin Y."/>
        </authorList>
    </citation>
    <scope>NUCLEOTIDE SEQUENCE [LARGE SCALE GENOMIC DNA]</scope>
    <source>
        <strain evidence="4">SC-089</strain>
    </source>
</reference>
<dbReference type="GO" id="GO:0016491">
    <property type="term" value="F:oxidoreductase activity"/>
    <property type="evidence" value="ECO:0007669"/>
    <property type="project" value="UniProtKB-KW"/>
</dbReference>
<name>A0A225MLH5_9BURK</name>
<dbReference type="InterPro" id="IPR036111">
    <property type="entry name" value="Mal/L-sulfo/L-lacto_DH-like_sf"/>
</dbReference>